<proteinExistence type="predicted"/>
<evidence type="ECO:0000256" key="1">
    <source>
        <dbReference type="SAM" id="Phobius"/>
    </source>
</evidence>
<sequence length="98" mass="10631">VGFKAVKSDIEEVGSVAIDDVLYYPGVNCHGVRTDEIFSDSSHTAGIAAGVIIFLAVIAFLIVGIVYWVKKTRISLPGSTSGSSRQFGFENLFYRNQN</sequence>
<feature type="non-terminal residue" evidence="2">
    <location>
        <position position="1"/>
    </location>
</feature>
<dbReference type="EMBL" id="BFAA01022128">
    <property type="protein sequence ID" value="GCB82436.1"/>
    <property type="molecule type" value="Genomic_DNA"/>
</dbReference>
<comment type="caution">
    <text evidence="2">The sequence shown here is derived from an EMBL/GenBank/DDBJ whole genome shotgun (WGS) entry which is preliminary data.</text>
</comment>
<organism evidence="2 3">
    <name type="scientific">Scyliorhinus torazame</name>
    <name type="common">Cloudy catshark</name>
    <name type="synonym">Catulus torazame</name>
    <dbReference type="NCBI Taxonomy" id="75743"/>
    <lineage>
        <taxon>Eukaryota</taxon>
        <taxon>Metazoa</taxon>
        <taxon>Chordata</taxon>
        <taxon>Craniata</taxon>
        <taxon>Vertebrata</taxon>
        <taxon>Chondrichthyes</taxon>
        <taxon>Elasmobranchii</taxon>
        <taxon>Galeomorphii</taxon>
        <taxon>Galeoidea</taxon>
        <taxon>Carcharhiniformes</taxon>
        <taxon>Scyliorhinidae</taxon>
        <taxon>Scyliorhinus</taxon>
    </lineage>
</organism>
<name>A0A401QAQ6_SCYTO</name>
<keyword evidence="1" id="KW-0812">Transmembrane</keyword>
<keyword evidence="1" id="KW-0472">Membrane</keyword>
<evidence type="ECO:0000313" key="3">
    <source>
        <dbReference type="Proteomes" id="UP000288216"/>
    </source>
</evidence>
<dbReference type="Proteomes" id="UP000288216">
    <property type="component" value="Unassembled WGS sequence"/>
</dbReference>
<reference evidence="2 3" key="1">
    <citation type="journal article" date="2018" name="Nat. Ecol. Evol.">
        <title>Shark genomes provide insights into elasmobranch evolution and the origin of vertebrates.</title>
        <authorList>
            <person name="Hara Y"/>
            <person name="Yamaguchi K"/>
            <person name="Onimaru K"/>
            <person name="Kadota M"/>
            <person name="Koyanagi M"/>
            <person name="Keeley SD"/>
            <person name="Tatsumi K"/>
            <person name="Tanaka K"/>
            <person name="Motone F"/>
            <person name="Kageyama Y"/>
            <person name="Nozu R"/>
            <person name="Adachi N"/>
            <person name="Nishimura O"/>
            <person name="Nakagawa R"/>
            <person name="Tanegashima C"/>
            <person name="Kiyatake I"/>
            <person name="Matsumoto R"/>
            <person name="Murakumo K"/>
            <person name="Nishida K"/>
            <person name="Terakita A"/>
            <person name="Kuratani S"/>
            <person name="Sato K"/>
            <person name="Hyodo S Kuraku.S."/>
        </authorList>
    </citation>
    <scope>NUCLEOTIDE SEQUENCE [LARGE SCALE GENOMIC DNA]</scope>
</reference>
<dbReference type="OrthoDB" id="9950111at2759"/>
<dbReference type="AlphaFoldDB" id="A0A401QAQ6"/>
<keyword evidence="3" id="KW-1185">Reference proteome</keyword>
<keyword evidence="1" id="KW-1133">Transmembrane helix</keyword>
<dbReference type="OMA" id="SAGMNCH"/>
<accession>A0A401QAQ6</accession>
<gene>
    <name evidence="2" type="ORF">scyTo_0022325</name>
</gene>
<evidence type="ECO:0000313" key="2">
    <source>
        <dbReference type="EMBL" id="GCB82436.1"/>
    </source>
</evidence>
<protein>
    <submittedName>
        <fullName evidence="2">Uncharacterized protein</fullName>
    </submittedName>
</protein>
<feature type="transmembrane region" description="Helical" evidence="1">
    <location>
        <begin position="47"/>
        <end position="69"/>
    </location>
</feature>